<sequence length="290" mass="29894">MSEDKKFIISDASPKEIPDLTLPPCISPVRKSSGSEPGHRDVEHVGRGPENTSNDGTTQPTNSLEESSQDHGIESTYLNTEPDPRSVATIPNSRAASEHPDATGQPSSAASSSASVTIPNIQTITLRPTPTPPLREQLVRNVPTCPPCHANPGNSNCRGSPAFAQCRGEAPVPDGSQFAIHSVGIGGSGVGVVAGSIVGAVGGDVSGSGSCRLGENSNEGGSAENVGGDGFDATDQREEPKDGTAGSRSKKADENGSNGEKTERAGGDESVPDWGRKGKERWSMQFAGLE</sequence>
<feature type="compositionally biased region" description="Polar residues" evidence="1">
    <location>
        <begin position="50"/>
        <end position="66"/>
    </location>
</feature>
<name>A0A194XTX1_MOLSC</name>
<evidence type="ECO:0000256" key="1">
    <source>
        <dbReference type="SAM" id="MobiDB-lite"/>
    </source>
</evidence>
<dbReference type="InParanoid" id="A0A194XTX1"/>
<gene>
    <name evidence="2" type="ORF">LY89DRAFT_662572</name>
</gene>
<dbReference type="KEGG" id="psco:LY89DRAFT_662572"/>
<feature type="region of interest" description="Disordered" evidence="1">
    <location>
        <begin position="203"/>
        <end position="290"/>
    </location>
</feature>
<organism evidence="2 3">
    <name type="scientific">Mollisia scopiformis</name>
    <name type="common">Conifer needle endophyte fungus</name>
    <name type="synonym">Phialocephala scopiformis</name>
    <dbReference type="NCBI Taxonomy" id="149040"/>
    <lineage>
        <taxon>Eukaryota</taxon>
        <taxon>Fungi</taxon>
        <taxon>Dikarya</taxon>
        <taxon>Ascomycota</taxon>
        <taxon>Pezizomycotina</taxon>
        <taxon>Leotiomycetes</taxon>
        <taxon>Helotiales</taxon>
        <taxon>Mollisiaceae</taxon>
        <taxon>Mollisia</taxon>
    </lineage>
</organism>
<accession>A0A194XTX1</accession>
<reference evidence="2 3" key="1">
    <citation type="submission" date="2015-10" db="EMBL/GenBank/DDBJ databases">
        <title>Full genome of DAOMC 229536 Phialocephala scopiformis, a fungal endophyte of spruce producing the potent anti-insectan compound rugulosin.</title>
        <authorList>
            <consortium name="DOE Joint Genome Institute"/>
            <person name="Walker A.K."/>
            <person name="Frasz S.L."/>
            <person name="Seifert K.A."/>
            <person name="Miller J.D."/>
            <person name="Mondo S.J."/>
            <person name="Labutti K."/>
            <person name="Lipzen A."/>
            <person name="Dockter R."/>
            <person name="Kennedy M."/>
            <person name="Grigoriev I.V."/>
            <person name="Spatafora J.W."/>
        </authorList>
    </citation>
    <scope>NUCLEOTIDE SEQUENCE [LARGE SCALE GENOMIC DNA]</scope>
    <source>
        <strain evidence="2 3">CBS 120377</strain>
    </source>
</reference>
<dbReference type="RefSeq" id="XP_018078125.1">
    <property type="nucleotide sequence ID" value="XM_018212654.1"/>
</dbReference>
<feature type="compositionally biased region" description="Basic and acidic residues" evidence="1">
    <location>
        <begin position="250"/>
        <end position="267"/>
    </location>
</feature>
<dbReference type="AlphaFoldDB" id="A0A194XTX1"/>
<dbReference type="EMBL" id="KQ947404">
    <property type="protein sequence ID" value="KUJ23770.1"/>
    <property type="molecule type" value="Genomic_DNA"/>
</dbReference>
<protein>
    <submittedName>
        <fullName evidence="2">Uncharacterized protein</fullName>
    </submittedName>
</protein>
<feature type="compositionally biased region" description="Basic and acidic residues" evidence="1">
    <location>
        <begin position="37"/>
        <end position="47"/>
    </location>
</feature>
<keyword evidence="3" id="KW-1185">Reference proteome</keyword>
<feature type="compositionally biased region" description="Basic and acidic residues" evidence="1">
    <location>
        <begin position="1"/>
        <end position="18"/>
    </location>
</feature>
<dbReference type="GeneID" id="28822380"/>
<evidence type="ECO:0000313" key="2">
    <source>
        <dbReference type="EMBL" id="KUJ23770.1"/>
    </source>
</evidence>
<dbReference type="Proteomes" id="UP000070700">
    <property type="component" value="Unassembled WGS sequence"/>
</dbReference>
<feature type="region of interest" description="Disordered" evidence="1">
    <location>
        <begin position="1"/>
        <end position="134"/>
    </location>
</feature>
<proteinExistence type="predicted"/>
<evidence type="ECO:0000313" key="3">
    <source>
        <dbReference type="Proteomes" id="UP000070700"/>
    </source>
</evidence>